<organism evidence="2 3">
    <name type="scientific">Sulfuracidifex metallicus DSM 6482 = JCM 9184</name>
    <dbReference type="NCBI Taxonomy" id="523847"/>
    <lineage>
        <taxon>Archaea</taxon>
        <taxon>Thermoproteota</taxon>
        <taxon>Thermoprotei</taxon>
        <taxon>Sulfolobales</taxon>
        <taxon>Sulfolobaceae</taxon>
        <taxon>Sulfuracidifex</taxon>
    </lineage>
</organism>
<proteinExistence type="predicted"/>
<gene>
    <name evidence="2" type="ORF">GC250_00110</name>
</gene>
<feature type="transmembrane region" description="Helical" evidence="1">
    <location>
        <begin position="164"/>
        <end position="182"/>
    </location>
</feature>
<evidence type="ECO:0000313" key="3">
    <source>
        <dbReference type="Proteomes" id="UP000470772"/>
    </source>
</evidence>
<dbReference type="AlphaFoldDB" id="A0A6A9QL11"/>
<accession>A0A6A9QL11</accession>
<sequence length="188" mass="22143">MDARETAKEIARRMTRYYVRKTMAKYYTVWSTYPLLGLLLFMLVHGINFEVFFVLIPYITFTGLTFSKLFQTLARAEDFERKNSSRRWRIFFFLIFLVLILIILFSYSLNYSLYLVSSGIYMFLVDMGVLMTVRGQTRFYDLIAVLTFSIADIGSTIFPYLFTPLFLVFSIAWIFAGYLSFLEVTDDV</sequence>
<dbReference type="RefSeq" id="WP_156016020.1">
    <property type="nucleotide sequence ID" value="NZ_WGGD01000004.1"/>
</dbReference>
<feature type="transmembrane region" description="Helical" evidence="1">
    <location>
        <begin position="26"/>
        <end position="45"/>
    </location>
</feature>
<evidence type="ECO:0000256" key="1">
    <source>
        <dbReference type="SAM" id="Phobius"/>
    </source>
</evidence>
<reference evidence="2 3" key="1">
    <citation type="submission" date="2019-10" db="EMBL/GenBank/DDBJ databases">
        <title>Sequencing and Assembly of Multiple Reported Metal-Biooxidizing Members of the Extremely Thermoacidophilic Archaeal Family Sulfolobaceae.</title>
        <authorList>
            <person name="Counts J.A."/>
            <person name="Kelly R.M."/>
        </authorList>
    </citation>
    <scope>NUCLEOTIDE SEQUENCE [LARGE SCALE GENOMIC DNA]</scope>
    <source>
        <strain evidence="2 3">DSM 6482</strain>
    </source>
</reference>
<feature type="transmembrane region" description="Helical" evidence="1">
    <location>
        <begin position="51"/>
        <end position="70"/>
    </location>
</feature>
<dbReference type="EMBL" id="WGGD01000004">
    <property type="protein sequence ID" value="MUN27905.1"/>
    <property type="molecule type" value="Genomic_DNA"/>
</dbReference>
<evidence type="ECO:0000313" key="2">
    <source>
        <dbReference type="EMBL" id="MUN27905.1"/>
    </source>
</evidence>
<keyword evidence="1" id="KW-1133">Transmembrane helix</keyword>
<comment type="caution">
    <text evidence="2">The sequence shown here is derived from an EMBL/GenBank/DDBJ whole genome shotgun (WGS) entry which is preliminary data.</text>
</comment>
<keyword evidence="3" id="KW-1185">Reference proteome</keyword>
<name>A0A6A9QL11_SULME</name>
<feature type="transmembrane region" description="Helical" evidence="1">
    <location>
        <begin position="90"/>
        <end position="107"/>
    </location>
</feature>
<feature type="transmembrane region" description="Helical" evidence="1">
    <location>
        <begin position="113"/>
        <end position="132"/>
    </location>
</feature>
<dbReference type="Proteomes" id="UP000470772">
    <property type="component" value="Unassembled WGS sequence"/>
</dbReference>
<keyword evidence="1" id="KW-0472">Membrane</keyword>
<protein>
    <submittedName>
        <fullName evidence="2">Uncharacterized protein</fullName>
    </submittedName>
</protein>
<keyword evidence="1" id="KW-0812">Transmembrane</keyword>